<evidence type="ECO:0000313" key="6">
    <source>
        <dbReference type="Proteomes" id="UP001501842"/>
    </source>
</evidence>
<dbReference type="InterPro" id="IPR003593">
    <property type="entry name" value="AAA+_ATPase"/>
</dbReference>
<evidence type="ECO:0000313" key="5">
    <source>
        <dbReference type="EMBL" id="GAA2736762.1"/>
    </source>
</evidence>
<feature type="domain" description="ABC transporter" evidence="4">
    <location>
        <begin position="3"/>
        <end position="240"/>
    </location>
</feature>
<dbReference type="SMART" id="SM00382">
    <property type="entry name" value="AAA"/>
    <property type="match status" value="1"/>
</dbReference>
<keyword evidence="1" id="KW-0547">Nucleotide-binding</keyword>
<dbReference type="Gene3D" id="3.40.50.300">
    <property type="entry name" value="P-loop containing nucleotide triphosphate hydrolases"/>
    <property type="match status" value="1"/>
</dbReference>
<proteinExistence type="predicted"/>
<dbReference type="RefSeq" id="WP_344456410.1">
    <property type="nucleotide sequence ID" value="NZ_BAAATZ010000033.1"/>
</dbReference>
<organism evidence="5 6">
    <name type="scientific">Actinocorallia aurantiaca</name>
    <dbReference type="NCBI Taxonomy" id="46204"/>
    <lineage>
        <taxon>Bacteria</taxon>
        <taxon>Bacillati</taxon>
        <taxon>Actinomycetota</taxon>
        <taxon>Actinomycetes</taxon>
        <taxon>Streptosporangiales</taxon>
        <taxon>Thermomonosporaceae</taxon>
        <taxon>Actinocorallia</taxon>
    </lineage>
</organism>
<dbReference type="PROSITE" id="PS50893">
    <property type="entry name" value="ABC_TRANSPORTER_2"/>
    <property type="match status" value="1"/>
</dbReference>
<evidence type="ECO:0000256" key="1">
    <source>
        <dbReference type="ARBA" id="ARBA00022741"/>
    </source>
</evidence>
<dbReference type="SUPFAM" id="SSF52540">
    <property type="entry name" value="P-loop containing nucleoside triphosphate hydrolases"/>
    <property type="match status" value="1"/>
</dbReference>
<dbReference type="Proteomes" id="UP001501842">
    <property type="component" value="Unassembled WGS sequence"/>
</dbReference>
<dbReference type="InterPro" id="IPR027417">
    <property type="entry name" value="P-loop_NTPase"/>
</dbReference>
<evidence type="ECO:0000259" key="4">
    <source>
        <dbReference type="PROSITE" id="PS50893"/>
    </source>
</evidence>
<evidence type="ECO:0000256" key="3">
    <source>
        <dbReference type="SAM" id="MobiDB-lite"/>
    </source>
</evidence>
<dbReference type="InterPro" id="IPR003439">
    <property type="entry name" value="ABC_transporter-like_ATP-bd"/>
</dbReference>
<comment type="caution">
    <text evidence="5">The sequence shown here is derived from an EMBL/GenBank/DDBJ whole genome shotgun (WGS) entry which is preliminary data.</text>
</comment>
<name>A0ABN3UQ17_9ACTN</name>
<dbReference type="PANTHER" id="PTHR42794:SF2">
    <property type="entry name" value="ABC TRANSPORTER ATP-BINDING PROTEIN"/>
    <property type="match status" value="1"/>
</dbReference>
<dbReference type="PROSITE" id="PS00211">
    <property type="entry name" value="ABC_TRANSPORTER_1"/>
    <property type="match status" value="1"/>
</dbReference>
<dbReference type="EMBL" id="BAAATZ010000033">
    <property type="protein sequence ID" value="GAA2736762.1"/>
    <property type="molecule type" value="Genomic_DNA"/>
</dbReference>
<reference evidence="5 6" key="1">
    <citation type="journal article" date="2019" name="Int. J. Syst. Evol. Microbiol.">
        <title>The Global Catalogue of Microorganisms (GCM) 10K type strain sequencing project: providing services to taxonomists for standard genome sequencing and annotation.</title>
        <authorList>
            <consortium name="The Broad Institute Genomics Platform"/>
            <consortium name="The Broad Institute Genome Sequencing Center for Infectious Disease"/>
            <person name="Wu L."/>
            <person name="Ma J."/>
        </authorList>
    </citation>
    <scope>NUCLEOTIDE SEQUENCE [LARGE SCALE GENOMIC DNA]</scope>
    <source>
        <strain evidence="5 6">JCM 8201</strain>
    </source>
</reference>
<keyword evidence="2 5" id="KW-0067">ATP-binding</keyword>
<dbReference type="PANTHER" id="PTHR42794">
    <property type="entry name" value="HEMIN IMPORT ATP-BINDING PROTEIN HMUV"/>
    <property type="match status" value="1"/>
</dbReference>
<sequence length="275" mass="29240">MSLRTLGLSFGHGGRPLLAGIDLTVEKGESVALVGVNGSGKSTLLRLLSGVLPPGSGTVELDGRPLARMSRRQIARRIAVMHQALPPVPGLTVRQLVHQGRYPGQGPLGMLRTPGHDPATEEALALTGLTGLAERVLDTLSGGERQRARLALALAQEADILFLDEPTAHLDIRHRLEVLELVRELRAARGLTVVTVLHELDHAARFTDRIVALHRGAVHADGPPSAVLTPDLLSEVFGVAGRVVIDEIHHHPRCIPDAPLPTGPAENRSSAPSRG</sequence>
<keyword evidence="6" id="KW-1185">Reference proteome</keyword>
<gene>
    <name evidence="5" type="ORF">GCM10010439_64670</name>
</gene>
<evidence type="ECO:0000256" key="2">
    <source>
        <dbReference type="ARBA" id="ARBA00022840"/>
    </source>
</evidence>
<dbReference type="CDD" id="cd03214">
    <property type="entry name" value="ABC_Iron-Siderophores_B12_Hemin"/>
    <property type="match status" value="1"/>
</dbReference>
<dbReference type="InterPro" id="IPR017871">
    <property type="entry name" value="ABC_transporter-like_CS"/>
</dbReference>
<dbReference type="GO" id="GO:0005524">
    <property type="term" value="F:ATP binding"/>
    <property type="evidence" value="ECO:0007669"/>
    <property type="project" value="UniProtKB-KW"/>
</dbReference>
<dbReference type="Pfam" id="PF00005">
    <property type="entry name" value="ABC_tran"/>
    <property type="match status" value="1"/>
</dbReference>
<feature type="region of interest" description="Disordered" evidence="3">
    <location>
        <begin position="255"/>
        <end position="275"/>
    </location>
</feature>
<accession>A0ABN3UQ17</accession>
<protein>
    <submittedName>
        <fullName evidence="5">ABC transporter ATP-binding protein</fullName>
    </submittedName>
</protein>